<reference evidence="2 4" key="1">
    <citation type="submission" date="2020-06" db="EMBL/GenBank/DDBJ databases">
        <title>Anoxygenic phototrophic Chloroflexota member uses a Type I reaction center.</title>
        <authorList>
            <person name="Tsuji J.M."/>
            <person name="Shaw N.A."/>
            <person name="Nagashima S."/>
            <person name="Venkiteswaran J."/>
            <person name="Schiff S.L."/>
            <person name="Hanada S."/>
            <person name="Tank M."/>
            <person name="Neufeld J.D."/>
        </authorList>
    </citation>
    <scope>NUCLEOTIDE SEQUENCE [LARGE SCALE GENOMIC DNA]</scope>
    <source>
        <strain evidence="2">L227-S17</strain>
    </source>
</reference>
<feature type="transmembrane region" description="Helical" evidence="1">
    <location>
        <begin position="20"/>
        <end position="40"/>
    </location>
</feature>
<keyword evidence="1" id="KW-0472">Membrane</keyword>
<keyword evidence="1" id="KW-0812">Transmembrane</keyword>
<protein>
    <recommendedName>
        <fullName evidence="6">SH3 domain-containing protein</fullName>
    </recommendedName>
</protein>
<accession>A0A8T7LVT9</accession>
<evidence type="ECO:0008006" key="6">
    <source>
        <dbReference type="Google" id="ProtNLM"/>
    </source>
</evidence>
<gene>
    <name evidence="2" type="ORF">HXX08_03875</name>
    <name evidence="3" type="ORF">OZ401_000123</name>
</gene>
<keyword evidence="1" id="KW-1133">Transmembrane helix</keyword>
<evidence type="ECO:0000313" key="5">
    <source>
        <dbReference type="Proteomes" id="UP001431572"/>
    </source>
</evidence>
<name>A0A8T7LVT9_9CHLR</name>
<sequence length="164" mass="17836">MFDRRERDYLRPKGPTMGCADVTIISIAAITAFVILIMVLSRADFSNLVENFGRNSSPIVVTPVTTTVSRTTIAIIAPSPTSVPKPVSTATPTPALKKLALLTNCNLRPEPSTTKGTKGEYRPGIVFIILGNLTQAEGIRWVNVEVDDGSKNQGWMWDICFNLG</sequence>
<evidence type="ECO:0000256" key="1">
    <source>
        <dbReference type="SAM" id="Phobius"/>
    </source>
</evidence>
<dbReference type="Proteomes" id="UP000521676">
    <property type="component" value="Unassembled WGS sequence"/>
</dbReference>
<dbReference type="AlphaFoldDB" id="A0A8T7LVT9"/>
<evidence type="ECO:0000313" key="3">
    <source>
        <dbReference type="EMBL" id="WJW66878.1"/>
    </source>
</evidence>
<keyword evidence="5" id="KW-1185">Reference proteome</keyword>
<evidence type="ECO:0000313" key="4">
    <source>
        <dbReference type="Proteomes" id="UP000521676"/>
    </source>
</evidence>
<dbReference type="RefSeq" id="WP_341468771.1">
    <property type="nucleotide sequence ID" value="NZ_CP128399.1"/>
</dbReference>
<dbReference type="Proteomes" id="UP001431572">
    <property type="component" value="Chromosome 1"/>
</dbReference>
<organism evidence="2 4">
    <name type="scientific">Candidatus Chlorohelix allophototropha</name>
    <dbReference type="NCBI Taxonomy" id="3003348"/>
    <lineage>
        <taxon>Bacteria</taxon>
        <taxon>Bacillati</taxon>
        <taxon>Chloroflexota</taxon>
        <taxon>Chloroflexia</taxon>
        <taxon>Candidatus Chloroheliales</taxon>
        <taxon>Candidatus Chloroheliaceae</taxon>
        <taxon>Candidatus Chlorohelix</taxon>
    </lineage>
</organism>
<dbReference type="EMBL" id="JACATZ010000001">
    <property type="protein sequence ID" value="NWJ44997.1"/>
    <property type="molecule type" value="Genomic_DNA"/>
</dbReference>
<proteinExistence type="predicted"/>
<reference evidence="3" key="2">
    <citation type="journal article" date="2024" name="Nature">
        <title>Anoxygenic phototroph of the Chloroflexota uses a type I reaction centre.</title>
        <authorList>
            <person name="Tsuji J.M."/>
            <person name="Shaw N.A."/>
            <person name="Nagashima S."/>
            <person name="Venkiteswaran J.J."/>
            <person name="Schiff S.L."/>
            <person name="Watanabe T."/>
            <person name="Fukui M."/>
            <person name="Hanada S."/>
            <person name="Tank M."/>
            <person name="Neufeld J.D."/>
        </authorList>
    </citation>
    <scope>NUCLEOTIDE SEQUENCE</scope>
    <source>
        <strain evidence="3">L227-S17</strain>
    </source>
</reference>
<evidence type="ECO:0000313" key="2">
    <source>
        <dbReference type="EMBL" id="NWJ44997.1"/>
    </source>
</evidence>
<dbReference type="EMBL" id="CP128399">
    <property type="protein sequence ID" value="WJW66878.1"/>
    <property type="molecule type" value="Genomic_DNA"/>
</dbReference>